<protein>
    <submittedName>
        <fullName evidence="1">Uncharacterized protein</fullName>
    </submittedName>
</protein>
<reference evidence="1 2" key="1">
    <citation type="submission" date="2020-03" db="EMBL/GenBank/DDBJ databases">
        <title>Draft Genome Sequence of Cudoniella acicularis.</title>
        <authorList>
            <person name="Buettner E."/>
            <person name="Kellner H."/>
        </authorList>
    </citation>
    <scope>NUCLEOTIDE SEQUENCE [LARGE SCALE GENOMIC DNA]</scope>
    <source>
        <strain evidence="1 2">DSM 108380</strain>
    </source>
</reference>
<proteinExistence type="predicted"/>
<keyword evidence="2" id="KW-1185">Reference proteome</keyword>
<name>A0A8H4W9A4_9HELO</name>
<evidence type="ECO:0000313" key="2">
    <source>
        <dbReference type="Proteomes" id="UP000566819"/>
    </source>
</evidence>
<dbReference type="AlphaFoldDB" id="A0A8H4W9A4"/>
<gene>
    <name evidence="1" type="ORF">G7Y89_g1719</name>
</gene>
<organism evidence="1 2">
    <name type="scientific">Cudoniella acicularis</name>
    <dbReference type="NCBI Taxonomy" id="354080"/>
    <lineage>
        <taxon>Eukaryota</taxon>
        <taxon>Fungi</taxon>
        <taxon>Dikarya</taxon>
        <taxon>Ascomycota</taxon>
        <taxon>Pezizomycotina</taxon>
        <taxon>Leotiomycetes</taxon>
        <taxon>Helotiales</taxon>
        <taxon>Tricladiaceae</taxon>
        <taxon>Cudoniella</taxon>
    </lineage>
</organism>
<comment type="caution">
    <text evidence="1">The sequence shown here is derived from an EMBL/GenBank/DDBJ whole genome shotgun (WGS) entry which is preliminary data.</text>
</comment>
<accession>A0A8H4W9A4</accession>
<evidence type="ECO:0000313" key="1">
    <source>
        <dbReference type="EMBL" id="KAF4636375.1"/>
    </source>
</evidence>
<dbReference type="Proteomes" id="UP000566819">
    <property type="component" value="Unassembled WGS sequence"/>
</dbReference>
<dbReference type="EMBL" id="JAAMPI010000069">
    <property type="protein sequence ID" value="KAF4636375.1"/>
    <property type="molecule type" value="Genomic_DNA"/>
</dbReference>
<sequence>MSEEDKEAGGEVEDRIEVEFQSMSVDEKEVCACEREKKLHVRDTMFKALQECSSSSTPPLRSSHIAATSSEDIFAMIPIFPEQGIHNQVPAGPILSGNFNNSLNSREGEDEDGERNLPSVLQRFYQILATLKITAEPNQLARVRLKSLNTEDEDLIKKLTMAMASKHRASGSSFITGAAPTIRKSYAPSIHMEKMVTEELPRVLGMVPKANIVVAIGMAKLRNIVAMRSKFELRNANKGAGLCVRRGHILGEALPNGKPPLADWNRTTIPNYWGASKGPVSAFGENIFWEKLYKAGNHSFAGWDGATIQVIERAATSPISAFEKHGV</sequence>